<protein>
    <submittedName>
        <fullName evidence="1">Integrase, catalytic region</fullName>
    </submittedName>
</protein>
<evidence type="ECO:0000313" key="1">
    <source>
        <dbReference type="EMBL" id="BAZ84490.1"/>
    </source>
</evidence>
<gene>
    <name evidence="1" type="ORF">NIES806_06760</name>
</gene>
<dbReference type="SUPFAM" id="SSF46689">
    <property type="entry name" value="Homeodomain-like"/>
    <property type="match status" value="1"/>
</dbReference>
<proteinExistence type="predicted"/>
<dbReference type="EMBL" id="AP018316">
    <property type="protein sequence ID" value="BAZ84490.1"/>
    <property type="molecule type" value="Genomic_DNA"/>
</dbReference>
<accession>A0A1Z4UZ07</accession>
<dbReference type="AlphaFoldDB" id="A0A1Z4UZ07"/>
<evidence type="ECO:0000313" key="2">
    <source>
        <dbReference type="Proteomes" id="UP000218702"/>
    </source>
</evidence>
<keyword evidence="2" id="KW-1185">Reference proteome</keyword>
<dbReference type="Proteomes" id="UP000218702">
    <property type="component" value="Chromosome"/>
</dbReference>
<organism evidence="1 2">
    <name type="scientific">Dolichospermum compactum NIES-806</name>
    <dbReference type="NCBI Taxonomy" id="1973481"/>
    <lineage>
        <taxon>Bacteria</taxon>
        <taxon>Bacillati</taxon>
        <taxon>Cyanobacteriota</taxon>
        <taxon>Cyanophyceae</taxon>
        <taxon>Nostocales</taxon>
        <taxon>Aphanizomenonaceae</taxon>
        <taxon>Dolichospermum</taxon>
        <taxon>Dolichospermum compactum</taxon>
    </lineage>
</organism>
<reference evidence="1 2" key="1">
    <citation type="submission" date="2017-06" db="EMBL/GenBank/DDBJ databases">
        <title>Genome sequencing of cyanobaciteial culture collection at National Institute for Environmental Studies (NIES).</title>
        <authorList>
            <person name="Hirose Y."/>
            <person name="Shimura Y."/>
            <person name="Fujisawa T."/>
            <person name="Nakamura Y."/>
            <person name="Kawachi M."/>
        </authorList>
    </citation>
    <scope>NUCLEOTIDE SEQUENCE [LARGE SCALE GENOMIC DNA]</scope>
    <source>
        <strain evidence="1 2">NIES-806</strain>
    </source>
</reference>
<dbReference type="InterPro" id="IPR009057">
    <property type="entry name" value="Homeodomain-like_sf"/>
</dbReference>
<sequence>MFCGDGERQREVAAKLGKSVRTVCRLVKKWEEQGLAGLQTTQRTDKGKHRIDSQWQKVIINTYNGCTSD</sequence>
<dbReference type="Pfam" id="PF13384">
    <property type="entry name" value="HTH_23"/>
    <property type="match status" value="1"/>
</dbReference>
<name>A0A1Z4UZ07_9CYAN</name>
<dbReference type="KEGG" id="dcm:NIES806_06760"/>